<dbReference type="Gene3D" id="3.40.190.10">
    <property type="entry name" value="Periplasmic binding protein-like II"/>
    <property type="match status" value="1"/>
</dbReference>
<dbReference type="InterPro" id="IPR030678">
    <property type="entry name" value="Peptide/Ni-bd"/>
</dbReference>
<feature type="signal peptide" evidence="4">
    <location>
        <begin position="1"/>
        <end position="26"/>
    </location>
</feature>
<dbReference type="GO" id="GO:0015833">
    <property type="term" value="P:peptide transport"/>
    <property type="evidence" value="ECO:0007669"/>
    <property type="project" value="TreeGrafter"/>
</dbReference>
<keyword evidence="3 4" id="KW-0732">Signal</keyword>
<name>A0A4Z1E875_9MICO</name>
<accession>A0A4Z1E875</accession>
<evidence type="ECO:0000313" key="7">
    <source>
        <dbReference type="Proteomes" id="UP000297318"/>
    </source>
</evidence>
<gene>
    <name evidence="6" type="ORF">SERN_0935</name>
</gene>
<dbReference type="EMBL" id="RHPJ01000001">
    <property type="protein sequence ID" value="TGO06743.1"/>
    <property type="molecule type" value="Genomic_DNA"/>
</dbReference>
<evidence type="ECO:0000256" key="3">
    <source>
        <dbReference type="ARBA" id="ARBA00022729"/>
    </source>
</evidence>
<evidence type="ECO:0000256" key="1">
    <source>
        <dbReference type="ARBA" id="ARBA00005695"/>
    </source>
</evidence>
<organism evidence="6 7">
    <name type="scientific">Serinibacter arcticus</name>
    <dbReference type="NCBI Taxonomy" id="1655435"/>
    <lineage>
        <taxon>Bacteria</taxon>
        <taxon>Bacillati</taxon>
        <taxon>Actinomycetota</taxon>
        <taxon>Actinomycetes</taxon>
        <taxon>Micrococcales</taxon>
        <taxon>Beutenbergiaceae</taxon>
        <taxon>Serinibacter</taxon>
    </lineage>
</organism>
<dbReference type="RefSeq" id="WP_135848889.1">
    <property type="nucleotide sequence ID" value="NZ_RHPJ01000001.1"/>
</dbReference>
<keyword evidence="7" id="KW-1185">Reference proteome</keyword>
<dbReference type="PANTHER" id="PTHR30290:SF9">
    <property type="entry name" value="OLIGOPEPTIDE-BINDING PROTEIN APPA"/>
    <property type="match status" value="1"/>
</dbReference>
<feature type="domain" description="Solute-binding protein family 5" evidence="5">
    <location>
        <begin position="100"/>
        <end position="474"/>
    </location>
</feature>
<dbReference type="InterPro" id="IPR039424">
    <property type="entry name" value="SBP_5"/>
</dbReference>
<dbReference type="GO" id="GO:0043190">
    <property type="term" value="C:ATP-binding cassette (ABC) transporter complex"/>
    <property type="evidence" value="ECO:0007669"/>
    <property type="project" value="InterPro"/>
</dbReference>
<dbReference type="PIRSF" id="PIRSF002741">
    <property type="entry name" value="MppA"/>
    <property type="match status" value="1"/>
</dbReference>
<dbReference type="GO" id="GO:0042597">
    <property type="term" value="C:periplasmic space"/>
    <property type="evidence" value="ECO:0007669"/>
    <property type="project" value="UniProtKB-ARBA"/>
</dbReference>
<keyword evidence="2" id="KW-0813">Transport</keyword>
<dbReference type="Gene3D" id="3.10.105.10">
    <property type="entry name" value="Dipeptide-binding Protein, Domain 3"/>
    <property type="match status" value="1"/>
</dbReference>
<evidence type="ECO:0000256" key="4">
    <source>
        <dbReference type="SAM" id="SignalP"/>
    </source>
</evidence>
<evidence type="ECO:0000313" key="6">
    <source>
        <dbReference type="EMBL" id="TGO06743.1"/>
    </source>
</evidence>
<reference evidence="6 7" key="1">
    <citation type="submission" date="2018-11" db="EMBL/GenBank/DDBJ databases">
        <title>Complete genome sequencing of the Actinobacteria Serinibacter sp. K3-2.</title>
        <authorList>
            <person name="Rakitin A.L."/>
            <person name="Beletsky A.V."/>
            <person name="Mardanov A.V."/>
            <person name="Ravin N.V."/>
            <person name="Gromova A.S."/>
            <person name="Filippova S.N."/>
            <person name="Gal'Chenko V.F."/>
        </authorList>
    </citation>
    <scope>NUCLEOTIDE SEQUENCE [LARGE SCALE GENOMIC DNA]</scope>
    <source>
        <strain evidence="6 7">K3-2</strain>
    </source>
</reference>
<dbReference type="Pfam" id="PF00496">
    <property type="entry name" value="SBP_bac_5"/>
    <property type="match status" value="1"/>
</dbReference>
<comment type="caution">
    <text evidence="6">The sequence shown here is derived from an EMBL/GenBank/DDBJ whole genome shotgun (WGS) entry which is preliminary data.</text>
</comment>
<dbReference type="GO" id="GO:1904680">
    <property type="term" value="F:peptide transmembrane transporter activity"/>
    <property type="evidence" value="ECO:0007669"/>
    <property type="project" value="TreeGrafter"/>
</dbReference>
<dbReference type="Proteomes" id="UP000297318">
    <property type="component" value="Unassembled WGS sequence"/>
</dbReference>
<proteinExistence type="inferred from homology"/>
<dbReference type="SUPFAM" id="SSF53850">
    <property type="entry name" value="Periplasmic binding protein-like II"/>
    <property type="match status" value="1"/>
</dbReference>
<evidence type="ECO:0000256" key="2">
    <source>
        <dbReference type="ARBA" id="ARBA00022448"/>
    </source>
</evidence>
<dbReference type="OrthoDB" id="5240629at2"/>
<dbReference type="AlphaFoldDB" id="A0A4Z1E875"/>
<evidence type="ECO:0000259" key="5">
    <source>
        <dbReference type="Pfam" id="PF00496"/>
    </source>
</evidence>
<sequence length="559" mass="59531">MSRPIPRRRRAAVPAVLAVVALGLSACGSGDSVGSAGSAGDDASTQADAGTPVAGGDLTWALETEPLTLNAQANSQNKAKVLLRNVFDSYLYKNADGSYDPWLAESFTYDDAETRLTLVLREGVTFSDGDALDSAAVLANIAQLQVEGYSGQAAFSLRNVTDVQAPDDRTVVFTLSQPDAFLLDFLASLNGAPISPTSITSAANLAAGGTDVAGTGPFVLESYTAGQDVVLTQRPDYDWAPEAAEHDAAAHLDSVTFRFLGEASTRTGALTSGQVDAIDGVQSIDVPLFDDSPDFTYDRVQNNGLAYGYYFNVSQPPFDDVRVRQAFIKGVDLDAVLQGVHHGEVDRAWSPVSPVSPFIDESIAPAFETDVDAANDLLDEAGWTERDADGFRTKDGARLTVQDYAASPYLRDNRELLGQAIAASLKENVGIDFQFLPVDVGTATEKADSNDYQVFDNSRGDADSGQPLIYLYTQGGQIDRGHFDDAALDDLLLRAAATNDVAARTDLYAQAQQHIAENAYSLPVYVPQDNVAASAGVHGITLDEAGGVLWSAYDVWKDR</sequence>
<comment type="similarity">
    <text evidence="1">Belongs to the bacterial solute-binding protein 5 family.</text>
</comment>
<protein>
    <submittedName>
        <fullName evidence="6">Oligopeptide ABC transporter, periplasmic oligopeptide-binding protein OppA</fullName>
    </submittedName>
</protein>
<dbReference type="InterPro" id="IPR000914">
    <property type="entry name" value="SBP_5_dom"/>
</dbReference>
<feature type="chain" id="PRO_5021381486" evidence="4">
    <location>
        <begin position="27"/>
        <end position="559"/>
    </location>
</feature>
<dbReference type="PROSITE" id="PS51257">
    <property type="entry name" value="PROKAR_LIPOPROTEIN"/>
    <property type="match status" value="1"/>
</dbReference>
<dbReference type="PANTHER" id="PTHR30290">
    <property type="entry name" value="PERIPLASMIC BINDING COMPONENT OF ABC TRANSPORTER"/>
    <property type="match status" value="1"/>
</dbReference>